<dbReference type="InParanoid" id="A0A7J7CJS2"/>
<proteinExistence type="predicted"/>
<dbReference type="CDD" id="cd22851">
    <property type="entry name" value="SMN_N"/>
    <property type="match status" value="1"/>
</dbReference>
<dbReference type="AlphaFoldDB" id="A0A7J7CJS2"/>
<protein>
    <recommendedName>
        <fullName evidence="2">Survival Motor Neuron Gemin2-binding domain-containing protein</fullName>
    </recommendedName>
</protein>
<gene>
    <name evidence="3" type="ORF">HS088_TW16G00766</name>
</gene>
<dbReference type="InterPro" id="IPR040424">
    <property type="entry name" value="Smn1"/>
</dbReference>
<evidence type="ECO:0000313" key="4">
    <source>
        <dbReference type="Proteomes" id="UP000593562"/>
    </source>
</evidence>
<evidence type="ECO:0000256" key="1">
    <source>
        <dbReference type="SAM" id="MobiDB-lite"/>
    </source>
</evidence>
<dbReference type="Pfam" id="PF20636">
    <property type="entry name" value="SMN_G2-BD"/>
    <property type="match status" value="1"/>
</dbReference>
<feature type="region of interest" description="Disordered" evidence="1">
    <location>
        <begin position="30"/>
        <end position="85"/>
    </location>
</feature>
<keyword evidence="4" id="KW-1185">Reference proteome</keyword>
<evidence type="ECO:0000259" key="2">
    <source>
        <dbReference type="Pfam" id="PF20636"/>
    </source>
</evidence>
<feature type="domain" description="Survival Motor Neuron Gemin2-binding" evidence="2">
    <location>
        <begin position="1"/>
        <end position="29"/>
    </location>
</feature>
<dbReference type="PANTHER" id="PTHR39267:SF1">
    <property type="entry name" value="SURVIVAL MOTOR NEURON PROTEIN"/>
    <property type="match status" value="1"/>
</dbReference>
<evidence type="ECO:0000313" key="3">
    <source>
        <dbReference type="EMBL" id="KAF5734317.1"/>
    </source>
</evidence>
<dbReference type="EMBL" id="JAAARO010000016">
    <property type="protein sequence ID" value="KAF5734317.1"/>
    <property type="molecule type" value="Genomic_DNA"/>
</dbReference>
<dbReference type="PANTHER" id="PTHR39267">
    <property type="entry name" value="SURVIVAL MOTOR NEURON-LIKE PROTEIN 1"/>
    <property type="match status" value="1"/>
</dbReference>
<reference evidence="3 4" key="1">
    <citation type="journal article" date="2020" name="Nat. Commun.">
        <title>Genome of Tripterygium wilfordii and identification of cytochrome P450 involved in triptolide biosynthesis.</title>
        <authorList>
            <person name="Tu L."/>
            <person name="Su P."/>
            <person name="Zhang Z."/>
            <person name="Gao L."/>
            <person name="Wang J."/>
            <person name="Hu T."/>
            <person name="Zhou J."/>
            <person name="Zhang Y."/>
            <person name="Zhao Y."/>
            <person name="Liu Y."/>
            <person name="Song Y."/>
            <person name="Tong Y."/>
            <person name="Lu Y."/>
            <person name="Yang J."/>
            <person name="Xu C."/>
            <person name="Jia M."/>
            <person name="Peters R.J."/>
            <person name="Huang L."/>
            <person name="Gao W."/>
        </authorList>
    </citation>
    <scope>NUCLEOTIDE SEQUENCE [LARGE SCALE GENOMIC DNA]</scope>
    <source>
        <strain evidence="4">cv. XIE 37</strain>
        <tissue evidence="3">Leaf</tissue>
    </source>
</reference>
<dbReference type="Proteomes" id="UP000593562">
    <property type="component" value="Unassembled WGS sequence"/>
</dbReference>
<dbReference type="InterPro" id="IPR049481">
    <property type="entry name" value="SMN_G2-BD"/>
</dbReference>
<name>A0A7J7CJS2_TRIWF</name>
<organism evidence="3 4">
    <name type="scientific">Tripterygium wilfordii</name>
    <name type="common">Thunder God vine</name>
    <dbReference type="NCBI Taxonomy" id="458696"/>
    <lineage>
        <taxon>Eukaryota</taxon>
        <taxon>Viridiplantae</taxon>
        <taxon>Streptophyta</taxon>
        <taxon>Embryophyta</taxon>
        <taxon>Tracheophyta</taxon>
        <taxon>Spermatophyta</taxon>
        <taxon>Magnoliopsida</taxon>
        <taxon>eudicotyledons</taxon>
        <taxon>Gunneridae</taxon>
        <taxon>Pentapetalae</taxon>
        <taxon>rosids</taxon>
        <taxon>fabids</taxon>
        <taxon>Celastrales</taxon>
        <taxon>Celastraceae</taxon>
        <taxon>Tripterygium</taxon>
    </lineage>
</organism>
<feature type="region of interest" description="Disordered" evidence="1">
    <location>
        <begin position="253"/>
        <end position="279"/>
    </location>
</feature>
<accession>A0A7J7CJS2</accession>
<feature type="compositionally biased region" description="Basic and acidic residues" evidence="1">
    <location>
        <begin position="259"/>
        <end position="271"/>
    </location>
</feature>
<comment type="caution">
    <text evidence="3">The sequence shown here is derived from an EMBL/GenBank/DDBJ whole genome shotgun (WGS) entry which is preliminary data.</text>
</comment>
<sequence length="310" mass="33394">MGKQGDLWDDSALVNAFDAAISEYKIMHGKNKTQDDSIDGETTSAAVDKNGADIREADENGNVTSSRATELGDANSLEPTKEPDHVDSHILETCVDTSNGMHIKDSHKHTSYSQATENYNQLLGQYYEIEEKRQKILLQLEQLGTSNYQYSGDVSSSDVQWGAWSSCKENQVSANQACHPTIVCSCCPYVCQSVPTPCSSFPTCSLCTTCVGTTFSDPSVVKCSEKSLSHVDGDIVSTAMGAAEKAISSMKMKSSVDPCKAEGNDNAKESDGQMAQGTSSETDLSVVLNAWYSAGFYTGKYLVEQSAAKK</sequence>
<dbReference type="OrthoDB" id="197400at2759"/>